<proteinExistence type="predicted"/>
<dbReference type="Gene3D" id="1.10.287.1080">
    <property type="entry name" value="MazG-like"/>
    <property type="match status" value="1"/>
</dbReference>
<dbReference type="EMBL" id="BK016270">
    <property type="protein sequence ID" value="DAG06357.1"/>
    <property type="molecule type" value="Genomic_DNA"/>
</dbReference>
<protein>
    <submittedName>
        <fullName evidence="1">Nucleoside triphosphate pyrophosphohydrolase</fullName>
    </submittedName>
</protein>
<organism evidence="1">
    <name type="scientific">Siphoviridae sp. cthu813</name>
    <dbReference type="NCBI Taxonomy" id="2825618"/>
    <lineage>
        <taxon>Viruses</taxon>
        <taxon>Duplodnaviria</taxon>
        <taxon>Heunggongvirae</taxon>
        <taxon>Uroviricota</taxon>
        <taxon>Caudoviricetes</taxon>
    </lineage>
</organism>
<sequence>MNQKEFLDELNKREDGFLLNRNKYYSVVTDSFDTDGGEKKLRIAQEECAELIQAISKYLRDPDCSENRLAVLEELADVCICINYVTMAMKNSYYDVNRAIDIKIERERKRLEEVKNVEEG</sequence>
<dbReference type="CDD" id="cd11539">
    <property type="entry name" value="NTP-PPase_u2"/>
    <property type="match status" value="1"/>
</dbReference>
<reference evidence="1" key="1">
    <citation type="journal article" date="2021" name="Proc. Natl. Acad. Sci. U.S.A.">
        <title>A Catalog of Tens of Thousands of Viruses from Human Metagenomes Reveals Hidden Associations with Chronic Diseases.</title>
        <authorList>
            <person name="Tisza M.J."/>
            <person name="Buck C.B."/>
        </authorList>
    </citation>
    <scope>NUCLEOTIDE SEQUENCE</scope>
    <source>
        <strain evidence="1">Cthu813</strain>
    </source>
</reference>
<name>A0A8S5VHX0_9CAUD</name>
<accession>A0A8S5VHX0</accession>
<evidence type="ECO:0000313" key="1">
    <source>
        <dbReference type="EMBL" id="DAG06357.1"/>
    </source>
</evidence>
<dbReference type="SUPFAM" id="SSF101386">
    <property type="entry name" value="all-alpha NTP pyrophosphatases"/>
    <property type="match status" value="1"/>
</dbReference>